<evidence type="ECO:0000313" key="2">
    <source>
        <dbReference type="EMBL" id="KAF2494204.1"/>
    </source>
</evidence>
<feature type="region of interest" description="Disordered" evidence="1">
    <location>
        <begin position="787"/>
        <end position="1005"/>
    </location>
</feature>
<feature type="compositionally biased region" description="Polar residues" evidence="1">
    <location>
        <begin position="628"/>
        <end position="646"/>
    </location>
</feature>
<feature type="compositionally biased region" description="Basic and acidic residues" evidence="1">
    <location>
        <begin position="715"/>
        <end position="738"/>
    </location>
</feature>
<sequence>MQTSEDKDPRSDKAQLAPTTDTRIVMAEQITQDVVKEAQSMGESSPIDATATTTIDSAGDGEVPSDRTTANPKPSTALPTPPPSTSDAGADAPPSTDKASEENATLGSGKEADAGSRQVDEEQFAVSELPNRQDDPLLSKVEVPLVNGDAGDFSAPEDATSQHALAEVSGGSDTDISRPGSVDQANERPGRHLRSNSIQKPKSFKSVSVTKNFLAKAVTTPVARPGEKAPPVGQTNASLLQSAKPRLVAKSGSGLGSVMRTSLAKTNGAGSGPDATKVWNKNQPVPPPPPKQFTDEELKQQYGIHLATRLQADDTNKEAKWADIDDDEEDWAPETVEWMDGTKSTVNTTEAQKPPEEPKPSILRKQTPEPVRPGPTPTAIQRPTSTGGTKTILKPGAHTSSTKSNLVLKGAPEKPTLVAKPSAPAQVKSPWAPLPPVEKVSPIQINPPTHPPPPSRFSQRDPHGFDALPPAPSTTKEFAPDDFNRSWRDDRANKELFNSHNGRYEPVNEMRRGSIRSNELRQPSVLQRPSPQGAPAEPSAAFQTSRSSGDAPTWGRRRNSSNVSGGSGRRPSFAPDMPPIPLDMQHRRGSQSIAGSDIATPGGTPRLAFAQRHHVPEHAISPAEQHHSWTQRSSPNLGHVQPTSPLESIGSGPAEPVQTPAQPVEDLVTVQKRLMQEKIERAKLEKKRQQEEEAKEEAARKARLKLKLEAMGVSESRDKLKEPSPSRAADKSPQKERALPVPVQSPPKPPVPQSEGEVRQYGMMKVHQPHPVRKASHVVDVSIPELRAAPKVSSDAPSQVASKRSPSPLKALGAGVAPKAVSPPALPVHDISPVNRAPQENNSNSQPPQLEQLEANEDRASHNTFKERPPPTWTSTSISSSQPLSSSQSVPSSQSIPSSQDARTAWSSGLSKAPSSISNVWGPPHKALGNGTFETSFNRTSLRSASQQQLPASSSPGPIAPPSSLRLSPAQRSAVPAPSQDQPQSRQSHPPTVNMGNNTNNTRSQATALGTNTRNHVAALGNWAGAATLEGHGAHDNWGGYGSYISLSDHLTVAKAREMEKLIGADYKHEMNERFTPSVGRNRKPIATRHAPAGGYLAVQNPTATASEASQPTETVAPAAEATPLWGVPPHLRVAKPLAPGETVSIPPHLRAAARKESRYFAGGREDASSQASGTSQQSDSPPPPETQSHPVFDSDSARPKVNLPIPKAVVKLPPAQSPPVQPAVLSTRAKSTAALGAQPLANTEAWQARFNGLFNKKEVAPATANTKPNLLAVAPATKAPLVDVASVASATVSLPAATKSSFVNDGSKDVQSRVSPEDTLLDDREFGSTPTVQLPAVPHGSASLPPVQARMNYKSPLPVESTTKPEFAIGMEDVTAKGINVKVRVGNMTEAVTKTIAPRPNNQKTSGYQKRTVHPRNASNATQNPRGRNQSGGYQGQGGPSQNQTPRPINNNSRPGSGNWNNRTNTNSSQQTGPWTKRAAPAVAH</sequence>
<reference evidence="2" key="1">
    <citation type="journal article" date="2020" name="Stud. Mycol.">
        <title>101 Dothideomycetes genomes: a test case for predicting lifestyles and emergence of pathogens.</title>
        <authorList>
            <person name="Haridas S."/>
            <person name="Albert R."/>
            <person name="Binder M."/>
            <person name="Bloem J."/>
            <person name="Labutti K."/>
            <person name="Salamov A."/>
            <person name="Andreopoulos B."/>
            <person name="Baker S."/>
            <person name="Barry K."/>
            <person name="Bills G."/>
            <person name="Bluhm B."/>
            <person name="Cannon C."/>
            <person name="Castanera R."/>
            <person name="Culley D."/>
            <person name="Daum C."/>
            <person name="Ezra D."/>
            <person name="Gonzalez J."/>
            <person name="Henrissat B."/>
            <person name="Kuo A."/>
            <person name="Liang C."/>
            <person name="Lipzen A."/>
            <person name="Lutzoni F."/>
            <person name="Magnuson J."/>
            <person name="Mondo S."/>
            <person name="Nolan M."/>
            <person name="Ohm R."/>
            <person name="Pangilinan J."/>
            <person name="Park H.-J."/>
            <person name="Ramirez L."/>
            <person name="Alfaro M."/>
            <person name="Sun H."/>
            <person name="Tritt A."/>
            <person name="Yoshinaga Y."/>
            <person name="Zwiers L.-H."/>
            <person name="Turgeon B."/>
            <person name="Goodwin S."/>
            <person name="Spatafora J."/>
            <person name="Crous P."/>
            <person name="Grigoriev I."/>
        </authorList>
    </citation>
    <scope>NUCLEOTIDE SEQUENCE</scope>
    <source>
        <strain evidence="2">CBS 269.34</strain>
    </source>
</reference>
<feature type="compositionally biased region" description="Polar residues" evidence="1">
    <location>
        <begin position="1401"/>
        <end position="1410"/>
    </location>
</feature>
<dbReference type="EMBL" id="MU004191">
    <property type="protein sequence ID" value="KAF2494204.1"/>
    <property type="molecule type" value="Genomic_DNA"/>
</dbReference>
<feature type="compositionally biased region" description="Polar residues" evidence="1">
    <location>
        <begin position="195"/>
        <end position="205"/>
    </location>
</feature>
<feature type="region of interest" description="Disordered" evidence="1">
    <location>
        <begin position="681"/>
        <end position="700"/>
    </location>
</feature>
<evidence type="ECO:0000256" key="1">
    <source>
        <dbReference type="SAM" id="MobiDB-lite"/>
    </source>
</evidence>
<feature type="compositionally biased region" description="Low complexity" evidence="1">
    <location>
        <begin position="873"/>
        <end position="900"/>
    </location>
</feature>
<feature type="region of interest" description="Disordered" evidence="1">
    <location>
        <begin position="263"/>
        <end position="294"/>
    </location>
</feature>
<feature type="region of interest" description="Disordered" evidence="1">
    <location>
        <begin position="309"/>
        <end position="669"/>
    </location>
</feature>
<evidence type="ECO:0000313" key="3">
    <source>
        <dbReference type="Proteomes" id="UP000799750"/>
    </source>
</evidence>
<dbReference type="OrthoDB" id="5416983at2759"/>
<organism evidence="2 3">
    <name type="scientific">Lophium mytilinum</name>
    <dbReference type="NCBI Taxonomy" id="390894"/>
    <lineage>
        <taxon>Eukaryota</taxon>
        <taxon>Fungi</taxon>
        <taxon>Dikarya</taxon>
        <taxon>Ascomycota</taxon>
        <taxon>Pezizomycotina</taxon>
        <taxon>Dothideomycetes</taxon>
        <taxon>Pleosporomycetidae</taxon>
        <taxon>Mytilinidiales</taxon>
        <taxon>Mytilinidiaceae</taxon>
        <taxon>Lophium</taxon>
    </lineage>
</organism>
<feature type="compositionally biased region" description="Polar residues" evidence="1">
    <location>
        <begin position="378"/>
        <end position="389"/>
    </location>
</feature>
<feature type="compositionally biased region" description="Polar residues" evidence="1">
    <location>
        <begin position="541"/>
        <end position="550"/>
    </location>
</feature>
<dbReference type="Proteomes" id="UP000799750">
    <property type="component" value="Unassembled WGS sequence"/>
</dbReference>
<feature type="region of interest" description="Disordered" evidence="1">
    <location>
        <begin position="708"/>
        <end position="758"/>
    </location>
</feature>
<gene>
    <name evidence="2" type="ORF">BU16DRAFT_67536</name>
</gene>
<feature type="compositionally biased region" description="Basic and acidic residues" evidence="1">
    <location>
        <begin position="478"/>
        <end position="494"/>
    </location>
</feature>
<feature type="region of interest" description="Disordered" evidence="1">
    <location>
        <begin position="1393"/>
        <end position="1486"/>
    </location>
</feature>
<feature type="compositionally biased region" description="Polar residues" evidence="1">
    <location>
        <begin position="901"/>
        <end position="919"/>
    </location>
</feature>
<feature type="region of interest" description="Disordered" evidence="1">
    <location>
        <begin position="1321"/>
        <end position="1347"/>
    </location>
</feature>
<feature type="compositionally biased region" description="Low complexity" evidence="1">
    <location>
        <begin position="47"/>
        <end position="56"/>
    </location>
</feature>
<protein>
    <submittedName>
        <fullName evidence="2">Uncharacterized protein</fullName>
    </submittedName>
</protein>
<feature type="compositionally biased region" description="Basic and acidic residues" evidence="1">
    <location>
        <begin position="311"/>
        <end position="323"/>
    </location>
</feature>
<feature type="compositionally biased region" description="Basic and acidic residues" evidence="1">
    <location>
        <begin position="110"/>
        <end position="120"/>
    </location>
</feature>
<proteinExistence type="predicted"/>
<feature type="compositionally biased region" description="Polar residues" evidence="1">
    <location>
        <begin position="979"/>
        <end position="1005"/>
    </location>
</feature>
<feature type="compositionally biased region" description="Basic and acidic residues" evidence="1">
    <location>
        <begin position="856"/>
        <end position="869"/>
    </location>
</feature>
<feature type="compositionally biased region" description="Polar residues" evidence="1">
    <location>
        <begin position="342"/>
        <end position="351"/>
    </location>
</feature>
<keyword evidence="3" id="KW-1185">Reference proteome</keyword>
<feature type="compositionally biased region" description="Polar residues" evidence="1">
    <location>
        <begin position="838"/>
        <end position="849"/>
    </location>
</feature>
<feature type="compositionally biased region" description="Pro residues" evidence="1">
    <location>
        <begin position="743"/>
        <end position="752"/>
    </location>
</feature>
<feature type="compositionally biased region" description="Polar residues" evidence="1">
    <location>
        <begin position="1446"/>
        <end position="1456"/>
    </location>
</feature>
<feature type="compositionally biased region" description="Basic and acidic residues" evidence="1">
    <location>
        <begin position="1"/>
        <end position="13"/>
    </location>
</feature>
<feature type="compositionally biased region" description="Basic and acidic residues" evidence="1">
    <location>
        <begin position="502"/>
        <end position="512"/>
    </location>
</feature>
<feature type="compositionally biased region" description="Low complexity" evidence="1">
    <location>
        <begin position="1457"/>
        <end position="1474"/>
    </location>
</feature>
<feature type="region of interest" description="Disordered" evidence="1">
    <location>
        <begin position="221"/>
        <end position="243"/>
    </location>
</feature>
<feature type="compositionally biased region" description="Low complexity" evidence="1">
    <location>
        <begin position="1169"/>
        <end position="1180"/>
    </location>
</feature>
<accession>A0A6A6QPX4</accession>
<feature type="compositionally biased region" description="Polar residues" evidence="1">
    <location>
        <begin position="795"/>
        <end position="805"/>
    </location>
</feature>
<feature type="region of interest" description="Disordered" evidence="1">
    <location>
        <begin position="1"/>
        <end position="205"/>
    </location>
</feature>
<feature type="compositionally biased region" description="Polar residues" evidence="1">
    <location>
        <begin position="515"/>
        <end position="530"/>
    </location>
</feature>
<name>A0A6A6QPX4_9PEZI</name>
<feature type="region of interest" description="Disordered" evidence="1">
    <location>
        <begin position="1162"/>
        <end position="1201"/>
    </location>
</feature>
<feature type="compositionally biased region" description="Low complexity" evidence="1">
    <location>
        <begin position="941"/>
        <end position="957"/>
    </location>
</feature>